<feature type="domain" description="Xylose isomerase-like TIM barrel" evidence="1">
    <location>
        <begin position="23"/>
        <end position="271"/>
    </location>
</feature>
<evidence type="ECO:0000313" key="3">
    <source>
        <dbReference type="Proteomes" id="UP000254701"/>
    </source>
</evidence>
<dbReference type="InterPro" id="IPR050312">
    <property type="entry name" value="IolE/XylAMocC-like"/>
</dbReference>
<proteinExistence type="predicted"/>
<dbReference type="EMBL" id="UFSM01000001">
    <property type="protein sequence ID" value="SUU86962.1"/>
    <property type="molecule type" value="Genomic_DNA"/>
</dbReference>
<sequence length="275" mass="29736">MISAGFYSTFLHQLPVTELAGKLSQAGYSSVELNGDLWSNGFVPHVTPSLDAAGRADVARAISDAGMSISALSACLHLAKETAEERRAGIDYLKASVDLARDIGAPVVWVFTGRAFGGIDIATARKYLAAALEEVCDHARDRGVKFGIEGCSMHIVAKADEYLDLFRAIPGSDVRVAFDPTHFQLRGEDPVRAAELLFDRISNFHVKDSVGLYPDFKCVPLGTGEVDLKAVTDTLRRLGYAGSASVEYESHLFGWEIPADDVIRDSRAFLRGLGI</sequence>
<evidence type="ECO:0000259" key="1">
    <source>
        <dbReference type="Pfam" id="PF01261"/>
    </source>
</evidence>
<name>A0A380WF51_AMIAI</name>
<dbReference type="Gene3D" id="3.20.20.150">
    <property type="entry name" value="Divalent-metal-dependent TIM barrel enzymes"/>
    <property type="match status" value="1"/>
</dbReference>
<evidence type="ECO:0000313" key="2">
    <source>
        <dbReference type="EMBL" id="SUU86962.1"/>
    </source>
</evidence>
<dbReference type="AlphaFoldDB" id="A0A380WF51"/>
<dbReference type="InterPro" id="IPR036237">
    <property type="entry name" value="Xyl_isomerase-like_sf"/>
</dbReference>
<gene>
    <name evidence="2" type="ORF">NCTC10684_00151</name>
</gene>
<dbReference type="InterPro" id="IPR013022">
    <property type="entry name" value="Xyl_isomerase-like_TIM-brl"/>
</dbReference>
<accession>A0A380WF51</accession>
<dbReference type="RefSeq" id="WP_165915967.1">
    <property type="nucleotide sequence ID" value="NZ_BAAAVY010000011.1"/>
</dbReference>
<organism evidence="2 3">
    <name type="scientific">Aminobacter aminovorans</name>
    <name type="common">Chelatobacter heintzii</name>
    <dbReference type="NCBI Taxonomy" id="83263"/>
    <lineage>
        <taxon>Bacteria</taxon>
        <taxon>Pseudomonadati</taxon>
        <taxon>Pseudomonadota</taxon>
        <taxon>Alphaproteobacteria</taxon>
        <taxon>Hyphomicrobiales</taxon>
        <taxon>Phyllobacteriaceae</taxon>
        <taxon>Aminobacter</taxon>
    </lineage>
</organism>
<dbReference type="Proteomes" id="UP000254701">
    <property type="component" value="Unassembled WGS sequence"/>
</dbReference>
<dbReference type="PANTHER" id="PTHR12110:SF21">
    <property type="entry name" value="XYLOSE ISOMERASE-LIKE TIM BARREL DOMAIN-CONTAINING PROTEIN"/>
    <property type="match status" value="1"/>
</dbReference>
<dbReference type="SUPFAM" id="SSF51658">
    <property type="entry name" value="Xylose isomerase-like"/>
    <property type="match status" value="1"/>
</dbReference>
<dbReference type="PANTHER" id="PTHR12110">
    <property type="entry name" value="HYDROXYPYRUVATE ISOMERASE"/>
    <property type="match status" value="1"/>
</dbReference>
<protein>
    <submittedName>
        <fullName evidence="2">Fructoselysine 3-epimerase</fullName>
    </submittedName>
</protein>
<dbReference type="Pfam" id="PF01261">
    <property type="entry name" value="AP_endonuc_2"/>
    <property type="match status" value="1"/>
</dbReference>
<reference evidence="2 3" key="1">
    <citation type="submission" date="2018-06" db="EMBL/GenBank/DDBJ databases">
        <authorList>
            <consortium name="Pathogen Informatics"/>
            <person name="Doyle S."/>
        </authorList>
    </citation>
    <scope>NUCLEOTIDE SEQUENCE [LARGE SCALE GENOMIC DNA]</scope>
    <source>
        <strain evidence="2 3">NCTC10684</strain>
    </source>
</reference>